<dbReference type="RefSeq" id="WP_353706929.1">
    <property type="nucleotide sequence ID" value="NZ_CP159290.1"/>
</dbReference>
<dbReference type="AlphaFoldDB" id="A0AAU8FV49"/>
<reference evidence="2" key="1">
    <citation type="submission" date="2024-06" db="EMBL/GenBank/DDBJ databases">
        <title>Complete genome sequence of the cellulolytic actinobacterium, Cellulosimicrobium ES-005.</title>
        <authorList>
            <person name="Matthews C.T."/>
            <person name="Underwood K.D."/>
            <person name="Ghanchi K.M."/>
            <person name="Fields S.D."/>
            <person name="Gardner S.G."/>
        </authorList>
    </citation>
    <scope>NUCLEOTIDE SEQUENCE</scope>
    <source>
        <strain evidence="2">ES-005</strain>
    </source>
</reference>
<feature type="transmembrane region" description="Helical" evidence="1">
    <location>
        <begin position="50"/>
        <end position="70"/>
    </location>
</feature>
<accession>A0AAU8FV49</accession>
<keyword evidence="1" id="KW-1133">Transmembrane helix</keyword>
<evidence type="ECO:0000313" key="2">
    <source>
        <dbReference type="EMBL" id="XCH28371.1"/>
    </source>
</evidence>
<keyword evidence="1" id="KW-0812">Transmembrane</keyword>
<proteinExistence type="predicted"/>
<protein>
    <submittedName>
        <fullName evidence="2">Uncharacterized protein</fullName>
    </submittedName>
</protein>
<evidence type="ECO:0000256" key="1">
    <source>
        <dbReference type="SAM" id="Phobius"/>
    </source>
</evidence>
<name>A0AAU8FV49_9MICO</name>
<gene>
    <name evidence="2" type="ORF">ABRQ22_12205</name>
</gene>
<feature type="transmembrane region" description="Helical" evidence="1">
    <location>
        <begin position="76"/>
        <end position="104"/>
    </location>
</feature>
<organism evidence="2">
    <name type="scientific">Cellulosimicrobium sp. ES-005</name>
    <dbReference type="NCBI Taxonomy" id="3163031"/>
    <lineage>
        <taxon>Bacteria</taxon>
        <taxon>Bacillati</taxon>
        <taxon>Actinomycetota</taxon>
        <taxon>Actinomycetes</taxon>
        <taxon>Micrococcales</taxon>
        <taxon>Promicromonosporaceae</taxon>
        <taxon>Cellulosimicrobium</taxon>
    </lineage>
</organism>
<sequence length="186" mass="20666">MPVAREGSSERSQGEARPERLELYKLAYAESSRALEFQLKQLEGVRQRTVQYLAFVGTATAFLVGTSLSGSTRDTLFFIVAALGTLIAIASVVLAAHILLLAALRWGLPRFQWSFAMSGKRLVEWIEPQVGAPNEVDYIRALTLLNDEAYESNESSLQSLHRSFSTFVVLGFVQLSVWVVLAWLRG</sequence>
<dbReference type="EMBL" id="CP159290">
    <property type="protein sequence ID" value="XCH28371.1"/>
    <property type="molecule type" value="Genomic_DNA"/>
</dbReference>
<feature type="transmembrane region" description="Helical" evidence="1">
    <location>
        <begin position="164"/>
        <end position="184"/>
    </location>
</feature>
<keyword evidence="1" id="KW-0472">Membrane</keyword>